<evidence type="ECO:0000313" key="8">
    <source>
        <dbReference type="EMBL" id="SFW46809.1"/>
    </source>
</evidence>
<dbReference type="CDD" id="cd00959">
    <property type="entry name" value="DeoC"/>
    <property type="match status" value="1"/>
</dbReference>
<dbReference type="Pfam" id="PF01791">
    <property type="entry name" value="DeoC"/>
    <property type="match status" value="1"/>
</dbReference>
<dbReference type="GO" id="GO:0009264">
    <property type="term" value="P:deoxyribonucleotide catabolic process"/>
    <property type="evidence" value="ECO:0007669"/>
    <property type="project" value="UniProtKB-UniRule"/>
</dbReference>
<evidence type="ECO:0000256" key="5">
    <source>
        <dbReference type="ARBA" id="ARBA00048791"/>
    </source>
</evidence>
<feature type="active site" description="Proton donor/acceptor" evidence="7">
    <location>
        <position position="181"/>
    </location>
</feature>
<keyword evidence="9" id="KW-1185">Reference proteome</keyword>
<dbReference type="STRING" id="1150368.SAMN02927921_01775"/>
<feature type="active site" description="Proton donor/acceptor" evidence="7">
    <location>
        <position position="90"/>
    </location>
</feature>
<dbReference type="Proteomes" id="UP000182248">
    <property type="component" value="Unassembled WGS sequence"/>
</dbReference>
<dbReference type="PANTHER" id="PTHR10889">
    <property type="entry name" value="DEOXYRIBOSE-PHOSPHATE ALDOLASE"/>
    <property type="match status" value="1"/>
</dbReference>
<evidence type="ECO:0000256" key="3">
    <source>
        <dbReference type="ARBA" id="ARBA00023239"/>
    </source>
</evidence>
<comment type="similarity">
    <text evidence="1 7">Belongs to the DeoC/FbaB aldolase family. DeoC type 1 subfamily.</text>
</comment>
<protein>
    <recommendedName>
        <fullName evidence="7">Deoxyribose-phosphate aldolase</fullName>
        <shortName evidence="7">DERA</shortName>
        <ecNumber evidence="7">4.1.2.4</ecNumber>
    </recommendedName>
    <alternativeName>
        <fullName evidence="7">2-deoxy-D-ribose 5-phosphate aldolase</fullName>
    </alternativeName>
    <alternativeName>
        <fullName evidence="7">Phosphodeoxyriboaldolase</fullName>
        <shortName evidence="7">Deoxyriboaldolase</shortName>
    </alternativeName>
</protein>
<dbReference type="SUPFAM" id="SSF51569">
    <property type="entry name" value="Aldolase"/>
    <property type="match status" value="1"/>
</dbReference>
<reference evidence="8 9" key="1">
    <citation type="submission" date="2016-11" db="EMBL/GenBank/DDBJ databases">
        <authorList>
            <person name="Jaros S."/>
            <person name="Januszkiewicz K."/>
            <person name="Wedrychowicz H."/>
        </authorList>
    </citation>
    <scope>NUCLEOTIDE SEQUENCE [LARGE SCALE GENOMIC DNA]</scope>
    <source>
        <strain evidence="8 9">CGMCC 1.12145</strain>
    </source>
</reference>
<dbReference type="NCBIfam" id="TIGR00126">
    <property type="entry name" value="deoC"/>
    <property type="match status" value="1"/>
</dbReference>
<dbReference type="PANTHER" id="PTHR10889:SF1">
    <property type="entry name" value="DEOXYRIBOSE-PHOSPHATE ALDOLASE"/>
    <property type="match status" value="1"/>
</dbReference>
<comment type="pathway">
    <text evidence="7">Carbohydrate degradation; 2-deoxy-D-ribose 1-phosphate degradation; D-glyceraldehyde 3-phosphate and acetaldehyde from 2-deoxy-alpha-D-ribose 1-phosphate: step 2/2.</text>
</comment>
<dbReference type="UniPathway" id="UPA00002">
    <property type="reaction ID" value="UER00468"/>
</dbReference>
<dbReference type="InterPro" id="IPR011343">
    <property type="entry name" value="DeoC"/>
</dbReference>
<dbReference type="GO" id="GO:0005737">
    <property type="term" value="C:cytoplasm"/>
    <property type="evidence" value="ECO:0007669"/>
    <property type="project" value="UniProtKB-SubCell"/>
</dbReference>
<dbReference type="RefSeq" id="WP_072317008.1">
    <property type="nucleotide sequence ID" value="NZ_FPJE01000008.1"/>
</dbReference>
<evidence type="ECO:0000256" key="2">
    <source>
        <dbReference type="ARBA" id="ARBA00022490"/>
    </source>
</evidence>
<dbReference type="OrthoDB" id="9778711at2"/>
<dbReference type="InterPro" id="IPR002915">
    <property type="entry name" value="DeoC/FbaB/LacD_aldolase"/>
</dbReference>
<dbReference type="GO" id="GO:0016052">
    <property type="term" value="P:carbohydrate catabolic process"/>
    <property type="evidence" value="ECO:0007669"/>
    <property type="project" value="TreeGrafter"/>
</dbReference>
<dbReference type="EMBL" id="FPJE01000008">
    <property type="protein sequence ID" value="SFW46809.1"/>
    <property type="molecule type" value="Genomic_DNA"/>
</dbReference>
<sequence length="221" mass="24072">MLINQYIDHTLLRPTATYRDIEKLCKEALEYRFFSVCLNSCHVLRAKELLMEAPDIRVCSVVGFPLGAMSSKAKCYEAEHAVVDGADEIDMVINLGWLKSGDTGKVLQDIHAIKKAIGTRVLKVIIETCYLHDDEKILASTLAADAGADYVKTSTGFGNGGATFHDIELMSRAVNGRARLKASGGIKSFEVAKKYIDLGVTRIGTSSGIAIVEGYTSNESY</sequence>
<evidence type="ECO:0000256" key="4">
    <source>
        <dbReference type="ARBA" id="ARBA00023270"/>
    </source>
</evidence>
<dbReference type="Gene3D" id="3.20.20.70">
    <property type="entry name" value="Aldolase class I"/>
    <property type="match status" value="1"/>
</dbReference>
<dbReference type="GO" id="GO:0004139">
    <property type="term" value="F:deoxyribose-phosphate aldolase activity"/>
    <property type="evidence" value="ECO:0007669"/>
    <property type="project" value="UniProtKB-UniRule"/>
</dbReference>
<organism evidence="8 9">
    <name type="scientific">Sinomicrobium oceani</name>
    <dbReference type="NCBI Taxonomy" id="1150368"/>
    <lineage>
        <taxon>Bacteria</taxon>
        <taxon>Pseudomonadati</taxon>
        <taxon>Bacteroidota</taxon>
        <taxon>Flavobacteriia</taxon>
        <taxon>Flavobacteriales</taxon>
        <taxon>Flavobacteriaceae</taxon>
        <taxon>Sinomicrobium</taxon>
    </lineage>
</organism>
<comment type="function">
    <text evidence="6 7">Catalyzes a reversible aldol reaction between acetaldehyde and D-glyceraldehyde 3-phosphate to generate 2-deoxy-D-ribose 5-phosphate.</text>
</comment>
<keyword evidence="4 7" id="KW-0704">Schiff base</keyword>
<keyword evidence="3 7" id="KW-0456">Lyase</keyword>
<evidence type="ECO:0000256" key="7">
    <source>
        <dbReference type="HAMAP-Rule" id="MF_00114"/>
    </source>
</evidence>
<dbReference type="InterPro" id="IPR013785">
    <property type="entry name" value="Aldolase_TIM"/>
</dbReference>
<dbReference type="HAMAP" id="MF_00114">
    <property type="entry name" value="DeoC_type1"/>
    <property type="match status" value="1"/>
</dbReference>
<dbReference type="SMART" id="SM01133">
    <property type="entry name" value="DeoC"/>
    <property type="match status" value="1"/>
</dbReference>
<dbReference type="AlphaFoldDB" id="A0A1K1PH64"/>
<keyword evidence="2 7" id="KW-0963">Cytoplasm</keyword>
<feature type="active site" description="Schiff-base intermediate with acetaldehyde" evidence="7">
    <location>
        <position position="152"/>
    </location>
</feature>
<dbReference type="InterPro" id="IPR028581">
    <property type="entry name" value="DeoC_typeI"/>
</dbReference>
<comment type="catalytic activity">
    <reaction evidence="5 7">
        <text>2-deoxy-D-ribose 5-phosphate = D-glyceraldehyde 3-phosphate + acetaldehyde</text>
        <dbReference type="Rhea" id="RHEA:12821"/>
        <dbReference type="ChEBI" id="CHEBI:15343"/>
        <dbReference type="ChEBI" id="CHEBI:59776"/>
        <dbReference type="ChEBI" id="CHEBI:62877"/>
        <dbReference type="EC" id="4.1.2.4"/>
    </reaction>
</comment>
<dbReference type="EC" id="4.1.2.4" evidence="7"/>
<evidence type="ECO:0000256" key="6">
    <source>
        <dbReference type="ARBA" id="ARBA00056337"/>
    </source>
</evidence>
<gene>
    <name evidence="7" type="primary">deoC</name>
    <name evidence="8" type="ORF">SAMN02927921_01775</name>
</gene>
<dbReference type="FunFam" id="3.20.20.70:FF:000044">
    <property type="entry name" value="Deoxyribose-phosphate aldolase"/>
    <property type="match status" value="1"/>
</dbReference>
<name>A0A1K1PH64_9FLAO</name>
<evidence type="ECO:0000313" key="9">
    <source>
        <dbReference type="Proteomes" id="UP000182248"/>
    </source>
</evidence>
<evidence type="ECO:0000256" key="1">
    <source>
        <dbReference type="ARBA" id="ARBA00010936"/>
    </source>
</evidence>
<comment type="subcellular location">
    <subcellularLocation>
        <location evidence="7">Cytoplasm</location>
    </subcellularLocation>
</comment>
<dbReference type="GO" id="GO:0006018">
    <property type="term" value="P:2-deoxyribose 1-phosphate catabolic process"/>
    <property type="evidence" value="ECO:0007669"/>
    <property type="project" value="UniProtKB-UniRule"/>
</dbReference>
<accession>A0A1K1PH64</accession>
<proteinExistence type="inferred from homology"/>
<dbReference type="PIRSF" id="PIRSF001357">
    <property type="entry name" value="DeoC"/>
    <property type="match status" value="1"/>
</dbReference>